<keyword evidence="1" id="KW-0479">Metal-binding</keyword>
<feature type="domain" description="C2H2-type" evidence="3">
    <location>
        <begin position="521"/>
        <end position="555"/>
    </location>
</feature>
<evidence type="ECO:0000313" key="4">
    <source>
        <dbReference type="EMBL" id="PFH48460.1"/>
    </source>
</evidence>
<dbReference type="Gene3D" id="3.30.160.60">
    <property type="entry name" value="Classic Zinc Finger"/>
    <property type="match status" value="1"/>
</dbReference>
<keyword evidence="1" id="KW-0862">Zinc</keyword>
<feature type="region of interest" description="Disordered" evidence="2">
    <location>
        <begin position="335"/>
        <end position="377"/>
    </location>
</feature>
<gene>
    <name evidence="4" type="ORF">AMATHDRAFT_65362</name>
</gene>
<sequence>MLWPYLFEITCLFDDHFPSGQLSILSSLNCAGLLDKKQRAALAHLILEGPSKDAYPTYVHEAVSDAQYALQLYGLGRQLEEYDIVNDHIGLFSMDEKMVLVHHILDESMTDKVYERLLGGVDVSPKKTLLDPQGAGRPTLMREKRALVGTQDDHAMYKKARIVSVFEGSYDEQQEAESKTGESDKDYVKDTCATKTSVLCTLDDHKRRKSNANDSRSKNQKYCASLALKKDLHEGRSGAAGPVEGTKLVGSFGNCHAFTFHHPVPCASTSEDNQESVPADISVPVFDTVSDRDSDDNYDASDSDSDYIEHVVVRRHTQKTRAADVDMADITTTPLFPESYASGSSVDTFGRSEAKNREEDDETMPSLTPDTSPDLPFENHSAVPTPTGSPMITDTELKDDLPVAIEIADDSQSVIVPVEVCENEVSSSGPSTVAFSESSSSSYRRGRPPKGSVNPAVPQPKPNSSYLFTDHGGLVWYEYQNGRKYAPMTLGRFRCDCKHETKTWGDLSRHWQTLAHSKKEFVCLACGKTYTRADPLKRHLRKKDSCARVHKALNGTV</sequence>
<evidence type="ECO:0000259" key="3">
    <source>
        <dbReference type="PROSITE" id="PS50157"/>
    </source>
</evidence>
<dbReference type="OrthoDB" id="3071580at2759"/>
<dbReference type="Proteomes" id="UP000242287">
    <property type="component" value="Unassembled WGS sequence"/>
</dbReference>
<accession>A0A2A9NL73</accession>
<feature type="compositionally biased region" description="Polar residues" evidence="2">
    <location>
        <begin position="424"/>
        <end position="435"/>
    </location>
</feature>
<dbReference type="EMBL" id="KZ302061">
    <property type="protein sequence ID" value="PFH48460.1"/>
    <property type="molecule type" value="Genomic_DNA"/>
</dbReference>
<evidence type="ECO:0000256" key="1">
    <source>
        <dbReference type="PROSITE-ProRule" id="PRU00042"/>
    </source>
</evidence>
<dbReference type="AlphaFoldDB" id="A0A2A9NL73"/>
<keyword evidence="1" id="KW-0863">Zinc-finger</keyword>
<protein>
    <recommendedName>
        <fullName evidence="3">C2H2-type domain-containing protein</fullName>
    </recommendedName>
</protein>
<proteinExistence type="predicted"/>
<feature type="region of interest" description="Disordered" evidence="2">
    <location>
        <begin position="423"/>
        <end position="464"/>
    </location>
</feature>
<evidence type="ECO:0000313" key="5">
    <source>
        <dbReference type="Proteomes" id="UP000242287"/>
    </source>
</evidence>
<organism evidence="4 5">
    <name type="scientific">Amanita thiersii Skay4041</name>
    <dbReference type="NCBI Taxonomy" id="703135"/>
    <lineage>
        <taxon>Eukaryota</taxon>
        <taxon>Fungi</taxon>
        <taxon>Dikarya</taxon>
        <taxon>Basidiomycota</taxon>
        <taxon>Agaricomycotina</taxon>
        <taxon>Agaricomycetes</taxon>
        <taxon>Agaricomycetidae</taxon>
        <taxon>Agaricales</taxon>
        <taxon>Pluteineae</taxon>
        <taxon>Amanitaceae</taxon>
        <taxon>Amanita</taxon>
    </lineage>
</organism>
<dbReference type="PROSITE" id="PS50157">
    <property type="entry name" value="ZINC_FINGER_C2H2_2"/>
    <property type="match status" value="1"/>
</dbReference>
<name>A0A2A9NL73_9AGAR</name>
<dbReference type="GO" id="GO:0008270">
    <property type="term" value="F:zinc ion binding"/>
    <property type="evidence" value="ECO:0007669"/>
    <property type="project" value="UniProtKB-KW"/>
</dbReference>
<reference evidence="4 5" key="1">
    <citation type="submission" date="2014-02" db="EMBL/GenBank/DDBJ databases">
        <title>Transposable element dynamics among asymbiotic and ectomycorrhizal Amanita fungi.</title>
        <authorList>
            <consortium name="DOE Joint Genome Institute"/>
            <person name="Hess J."/>
            <person name="Skrede I."/>
            <person name="Wolfe B."/>
            <person name="LaButti K."/>
            <person name="Ohm R.A."/>
            <person name="Grigoriev I.V."/>
            <person name="Pringle A."/>
        </authorList>
    </citation>
    <scope>NUCLEOTIDE SEQUENCE [LARGE SCALE GENOMIC DNA]</scope>
    <source>
        <strain evidence="4 5">SKay4041</strain>
    </source>
</reference>
<keyword evidence="5" id="KW-1185">Reference proteome</keyword>
<evidence type="ECO:0000256" key="2">
    <source>
        <dbReference type="SAM" id="MobiDB-lite"/>
    </source>
</evidence>
<dbReference type="InterPro" id="IPR013087">
    <property type="entry name" value="Znf_C2H2_type"/>
</dbReference>